<proteinExistence type="predicted"/>
<feature type="region of interest" description="Disordered" evidence="1">
    <location>
        <begin position="1"/>
        <end position="20"/>
    </location>
</feature>
<evidence type="ECO:0000313" key="2">
    <source>
        <dbReference type="EMBL" id="RDX70697.1"/>
    </source>
</evidence>
<protein>
    <submittedName>
        <fullName evidence="2">Uncharacterized protein</fullName>
    </submittedName>
</protein>
<dbReference type="AlphaFoldDB" id="A0A371EXC1"/>
<comment type="caution">
    <text evidence="2">The sequence shown here is derived from an EMBL/GenBank/DDBJ whole genome shotgun (WGS) entry which is preliminary data.</text>
</comment>
<keyword evidence="3" id="KW-1185">Reference proteome</keyword>
<organism evidence="2 3">
    <name type="scientific">Mucuna pruriens</name>
    <name type="common">Velvet bean</name>
    <name type="synonym">Dolichos pruriens</name>
    <dbReference type="NCBI Taxonomy" id="157652"/>
    <lineage>
        <taxon>Eukaryota</taxon>
        <taxon>Viridiplantae</taxon>
        <taxon>Streptophyta</taxon>
        <taxon>Embryophyta</taxon>
        <taxon>Tracheophyta</taxon>
        <taxon>Spermatophyta</taxon>
        <taxon>Magnoliopsida</taxon>
        <taxon>eudicotyledons</taxon>
        <taxon>Gunneridae</taxon>
        <taxon>Pentapetalae</taxon>
        <taxon>rosids</taxon>
        <taxon>fabids</taxon>
        <taxon>Fabales</taxon>
        <taxon>Fabaceae</taxon>
        <taxon>Papilionoideae</taxon>
        <taxon>50 kb inversion clade</taxon>
        <taxon>NPAAA clade</taxon>
        <taxon>indigoferoid/millettioid clade</taxon>
        <taxon>Phaseoleae</taxon>
        <taxon>Mucuna</taxon>
    </lineage>
</organism>
<reference evidence="2" key="1">
    <citation type="submission" date="2018-05" db="EMBL/GenBank/DDBJ databases">
        <title>Draft genome of Mucuna pruriens seed.</title>
        <authorList>
            <person name="Nnadi N.E."/>
            <person name="Vos R."/>
            <person name="Hasami M.H."/>
            <person name="Devisetty U.K."/>
            <person name="Aguiy J.C."/>
        </authorList>
    </citation>
    <scope>NUCLEOTIDE SEQUENCE [LARGE SCALE GENOMIC DNA]</scope>
    <source>
        <strain evidence="2">JCA_2017</strain>
    </source>
</reference>
<evidence type="ECO:0000256" key="1">
    <source>
        <dbReference type="SAM" id="MobiDB-lite"/>
    </source>
</evidence>
<accession>A0A371EXC1</accession>
<evidence type="ECO:0000313" key="3">
    <source>
        <dbReference type="Proteomes" id="UP000257109"/>
    </source>
</evidence>
<dbReference type="EMBL" id="QJKJ01011603">
    <property type="protein sequence ID" value="RDX70697.1"/>
    <property type="molecule type" value="Genomic_DNA"/>
</dbReference>
<feature type="region of interest" description="Disordered" evidence="1">
    <location>
        <begin position="68"/>
        <end position="90"/>
    </location>
</feature>
<dbReference type="Proteomes" id="UP000257109">
    <property type="component" value="Unassembled WGS sequence"/>
</dbReference>
<gene>
    <name evidence="2" type="ORF">CR513_50036</name>
</gene>
<feature type="non-terminal residue" evidence="2">
    <location>
        <position position="1"/>
    </location>
</feature>
<name>A0A371EXC1_MUCPR</name>
<sequence length="90" mass="10908">MSEGVPYRKNGEVKPSQQQSKIKVMVIRKPNDNCMADQLHGIDSGETLHVFYPPQYVWEILSPYILKKKRKKKKKRRRRRRSRSKRRRQE</sequence>